<evidence type="ECO:0000313" key="3">
    <source>
        <dbReference type="EMBL" id="NKX55418.1"/>
    </source>
</evidence>
<accession>A0A7X6K6R7</accession>
<dbReference type="Pfam" id="PF01266">
    <property type="entry name" value="DAO"/>
    <property type="match status" value="1"/>
</dbReference>
<dbReference type="Gene3D" id="3.30.9.10">
    <property type="entry name" value="D-Amino Acid Oxidase, subunit A, domain 2"/>
    <property type="match status" value="1"/>
</dbReference>
<dbReference type="Proteomes" id="UP000544090">
    <property type="component" value="Unassembled WGS sequence"/>
</dbReference>
<proteinExistence type="predicted"/>
<dbReference type="AlphaFoldDB" id="A0A7X6K6R7"/>
<dbReference type="EMBL" id="JAAZSQ010000012">
    <property type="protein sequence ID" value="NKX55418.1"/>
    <property type="molecule type" value="Genomic_DNA"/>
</dbReference>
<gene>
    <name evidence="3" type="ORF">HGG74_12890</name>
</gene>
<evidence type="ECO:0000256" key="1">
    <source>
        <dbReference type="ARBA" id="ARBA00023002"/>
    </source>
</evidence>
<dbReference type="PANTHER" id="PTHR13847:SF287">
    <property type="entry name" value="FAD-DEPENDENT OXIDOREDUCTASE DOMAIN-CONTAINING PROTEIN 1"/>
    <property type="match status" value="1"/>
</dbReference>
<evidence type="ECO:0000313" key="4">
    <source>
        <dbReference type="Proteomes" id="UP000544090"/>
    </source>
</evidence>
<evidence type="ECO:0000259" key="2">
    <source>
        <dbReference type="Pfam" id="PF01266"/>
    </source>
</evidence>
<dbReference type="InterPro" id="IPR036188">
    <property type="entry name" value="FAD/NAD-bd_sf"/>
</dbReference>
<protein>
    <submittedName>
        <fullName evidence="3">FAD-binding oxidoreductase</fullName>
    </submittedName>
</protein>
<dbReference type="RefSeq" id="WP_168486927.1">
    <property type="nucleotide sequence ID" value="NZ_JAAZSQ010000012.1"/>
</dbReference>
<comment type="caution">
    <text evidence="3">The sequence shown here is derived from an EMBL/GenBank/DDBJ whole genome shotgun (WGS) entry which is preliminary data.</text>
</comment>
<feature type="domain" description="FAD dependent oxidoreductase" evidence="2">
    <location>
        <begin position="4"/>
        <end position="360"/>
    </location>
</feature>
<name>A0A7X6K6R7_9MICC</name>
<dbReference type="PANTHER" id="PTHR13847">
    <property type="entry name" value="SARCOSINE DEHYDROGENASE-RELATED"/>
    <property type="match status" value="1"/>
</dbReference>
<dbReference type="Gene3D" id="3.50.50.60">
    <property type="entry name" value="FAD/NAD(P)-binding domain"/>
    <property type="match status" value="1"/>
</dbReference>
<dbReference type="GO" id="GO:0005737">
    <property type="term" value="C:cytoplasm"/>
    <property type="evidence" value="ECO:0007669"/>
    <property type="project" value="TreeGrafter"/>
</dbReference>
<organism evidence="3 4">
    <name type="scientific">Arthrobacter mobilis</name>
    <dbReference type="NCBI Taxonomy" id="2724944"/>
    <lineage>
        <taxon>Bacteria</taxon>
        <taxon>Bacillati</taxon>
        <taxon>Actinomycetota</taxon>
        <taxon>Actinomycetes</taxon>
        <taxon>Micrococcales</taxon>
        <taxon>Micrococcaceae</taxon>
        <taxon>Arthrobacter</taxon>
    </lineage>
</organism>
<dbReference type="SUPFAM" id="SSF51905">
    <property type="entry name" value="FAD/NAD(P)-binding domain"/>
    <property type="match status" value="1"/>
</dbReference>
<dbReference type="InterPro" id="IPR006076">
    <property type="entry name" value="FAD-dep_OxRdtase"/>
</dbReference>
<reference evidence="3 4" key="1">
    <citation type="submission" date="2020-04" db="EMBL/GenBank/DDBJ databases">
        <title>Arthrobacter sp. nov.</title>
        <authorList>
            <person name="Liu S."/>
        </authorList>
    </citation>
    <scope>NUCLEOTIDE SEQUENCE [LARGE SCALE GENOMIC DNA]</scope>
    <source>
        <strain evidence="3 4">E918</strain>
    </source>
</reference>
<keyword evidence="1" id="KW-0560">Oxidoreductase</keyword>
<dbReference type="GO" id="GO:0016491">
    <property type="term" value="F:oxidoreductase activity"/>
    <property type="evidence" value="ECO:0007669"/>
    <property type="project" value="UniProtKB-KW"/>
</dbReference>
<keyword evidence="4" id="KW-1185">Reference proteome</keyword>
<sequence>MPRKIVVIGAGIAGLTTTLELVRLGYSDITVIDQFGPGFGSSSKSAGVVETQYLDRSGIHVRDFGLRYFEDFARRYGITLTRSGYLRLGATEEDLKVFQQSVDIQREFGITDPVVLDAEEISARWPRLNMDGRAGGVFGPSDGHVDSYEFCLRAAAVLVSEGVLLMNGVKLSGAQRRPGGGWSLETGAGVLEADVVVNAAGPWAQRVAAVFGADMPQNNQLRPKVKIHHEEAFEQLVPFVMDYVPGSGMDGIYFRSETPNEIFVGIHTDESILEAQDPERALGHAPQEFIDRVMELLPTRLRMPAGISLGRTWTGLYAISPDNKPIVDFHPAANDVVHVMGAGGSGIQLAPAMARIAAELVDSGRTITFAGTDWSLSRFAAAASK</sequence>